<keyword evidence="8" id="KW-0472">Membrane</keyword>
<feature type="transmembrane region" description="Helical" evidence="8">
    <location>
        <begin position="95"/>
        <end position="114"/>
    </location>
</feature>
<dbReference type="NCBIfam" id="TIGR02163">
    <property type="entry name" value="napH"/>
    <property type="match status" value="1"/>
</dbReference>
<dbReference type="Pfam" id="PF12801">
    <property type="entry name" value="Fer4_5"/>
    <property type="match status" value="2"/>
</dbReference>
<dbReference type="Gene3D" id="3.30.70.20">
    <property type="match status" value="1"/>
</dbReference>
<name>F9UHK5_9GAMM</name>
<reference evidence="10 11" key="1">
    <citation type="submission" date="2011-06" db="EMBL/GenBank/DDBJ databases">
        <title>The draft genome of Thiocapsa marina 5811.</title>
        <authorList>
            <consortium name="US DOE Joint Genome Institute (JGI-PGF)"/>
            <person name="Lucas S."/>
            <person name="Han J."/>
            <person name="Cheng J.-F."/>
            <person name="Goodwin L."/>
            <person name="Pitluck S."/>
            <person name="Peters L."/>
            <person name="Land M.L."/>
            <person name="Hauser L."/>
            <person name="Vogl K."/>
            <person name="Liu Z."/>
            <person name="Imhoff J."/>
            <person name="Thiel V."/>
            <person name="Frigaard N.-U."/>
            <person name="Bryant D."/>
            <person name="Woyke T.J."/>
        </authorList>
    </citation>
    <scope>NUCLEOTIDE SEQUENCE [LARGE SCALE GENOMIC DNA]</scope>
    <source>
        <strain evidence="10 11">5811</strain>
    </source>
</reference>
<dbReference type="EMBL" id="AFWV01000019">
    <property type="protein sequence ID" value="EGV16314.1"/>
    <property type="molecule type" value="Genomic_DNA"/>
</dbReference>
<feature type="transmembrane region" description="Helical" evidence="8">
    <location>
        <begin position="181"/>
        <end position="202"/>
    </location>
</feature>
<keyword evidence="1" id="KW-0813">Transport</keyword>
<gene>
    <name evidence="10" type="ORF">ThimaDRAFT_4408</name>
</gene>
<dbReference type="GO" id="GO:0046872">
    <property type="term" value="F:metal ion binding"/>
    <property type="evidence" value="ECO:0007669"/>
    <property type="project" value="UniProtKB-KW"/>
</dbReference>
<dbReference type="PROSITE" id="PS51379">
    <property type="entry name" value="4FE4S_FER_2"/>
    <property type="match status" value="2"/>
</dbReference>
<feature type="transmembrane region" description="Helical" evidence="8">
    <location>
        <begin position="35"/>
        <end position="57"/>
    </location>
</feature>
<dbReference type="PANTHER" id="PTHR30176:SF3">
    <property type="entry name" value="FERREDOXIN-TYPE PROTEIN NAPH"/>
    <property type="match status" value="1"/>
</dbReference>
<dbReference type="STRING" id="768671.ThimaDRAFT_4408"/>
<dbReference type="InterPro" id="IPR017900">
    <property type="entry name" value="4Fe4S_Fe_S_CS"/>
</dbReference>
<evidence type="ECO:0000256" key="7">
    <source>
        <dbReference type="ARBA" id="ARBA00023014"/>
    </source>
</evidence>
<sequence length="310" mass="34186">MHPLALRATPRSCNPMIKATTTRLWSWRYLILRRIVQIGVLLLFFGTLHWGWSLFGLPVLSGNLSASEVLGQVTLADPFATLQILLTGHVLQSEVLLGAALVLGVFLILGGRVWCSWVCPVNPVTDFAGFLHRKTWRKNLFALPRHLRYTVLALALLLSVLIGLPAFEWVSPIGAMHREMIFGLGLGWTALVGLFLFDWLVVKHGWCGHLCPLGAFYSAVGRYTAQVRVKFDQASCNGCGKCQAICPEPQVLNLKRLAQDGQVLSGECTNCARCIPICPEESLAFGWRLSTPVSGSAPVRHPLITKEDHP</sequence>
<evidence type="ECO:0000256" key="4">
    <source>
        <dbReference type="ARBA" id="ARBA00022737"/>
    </source>
</evidence>
<keyword evidence="2" id="KW-0004">4Fe-4S</keyword>
<dbReference type="InterPro" id="IPR017896">
    <property type="entry name" value="4Fe4S_Fe-S-bd"/>
</dbReference>
<keyword evidence="3" id="KW-0479">Metal-binding</keyword>
<dbReference type="Pfam" id="PF13237">
    <property type="entry name" value="Fer4_10"/>
    <property type="match status" value="1"/>
</dbReference>
<evidence type="ECO:0000256" key="3">
    <source>
        <dbReference type="ARBA" id="ARBA00022723"/>
    </source>
</evidence>
<dbReference type="NCBIfam" id="NF007013">
    <property type="entry name" value="PRK09477.1"/>
    <property type="match status" value="1"/>
</dbReference>
<keyword evidence="7" id="KW-0411">Iron-sulfur</keyword>
<feature type="domain" description="4Fe-4S ferredoxin-type" evidence="9">
    <location>
        <begin position="227"/>
        <end position="257"/>
    </location>
</feature>
<keyword evidence="11" id="KW-1185">Reference proteome</keyword>
<protein>
    <submittedName>
        <fullName evidence="10">Ferredoxin-type protein, NapH/MauN family</fullName>
    </submittedName>
</protein>
<dbReference type="GO" id="GO:0051539">
    <property type="term" value="F:4 iron, 4 sulfur cluster binding"/>
    <property type="evidence" value="ECO:0007669"/>
    <property type="project" value="UniProtKB-KW"/>
</dbReference>
<dbReference type="InterPro" id="IPR011886">
    <property type="entry name" value="NapH_MauN"/>
</dbReference>
<evidence type="ECO:0000256" key="6">
    <source>
        <dbReference type="ARBA" id="ARBA00023004"/>
    </source>
</evidence>
<keyword evidence="8" id="KW-1133">Transmembrane helix</keyword>
<feature type="transmembrane region" description="Helical" evidence="8">
    <location>
        <begin position="149"/>
        <end position="169"/>
    </location>
</feature>
<dbReference type="Proteomes" id="UP000005459">
    <property type="component" value="Unassembled WGS sequence"/>
</dbReference>
<dbReference type="SUPFAM" id="SSF54862">
    <property type="entry name" value="4Fe-4S ferredoxins"/>
    <property type="match status" value="1"/>
</dbReference>
<keyword evidence="5" id="KW-0249">Electron transport</keyword>
<evidence type="ECO:0000256" key="2">
    <source>
        <dbReference type="ARBA" id="ARBA00022485"/>
    </source>
</evidence>
<accession>F9UHK5</accession>
<keyword evidence="8" id="KW-0812">Transmembrane</keyword>
<dbReference type="GO" id="GO:0005886">
    <property type="term" value="C:plasma membrane"/>
    <property type="evidence" value="ECO:0007669"/>
    <property type="project" value="TreeGrafter"/>
</dbReference>
<feature type="domain" description="4Fe-4S ferredoxin-type" evidence="9">
    <location>
        <begin position="259"/>
        <end position="288"/>
    </location>
</feature>
<evidence type="ECO:0000313" key="11">
    <source>
        <dbReference type="Proteomes" id="UP000005459"/>
    </source>
</evidence>
<dbReference type="AlphaFoldDB" id="F9UHK5"/>
<dbReference type="PANTHER" id="PTHR30176">
    <property type="entry name" value="FERREDOXIN-TYPE PROTEIN NAPH"/>
    <property type="match status" value="1"/>
</dbReference>
<dbReference type="OrthoDB" id="6117400at2"/>
<keyword evidence="6" id="KW-0408">Iron</keyword>
<evidence type="ECO:0000256" key="1">
    <source>
        <dbReference type="ARBA" id="ARBA00022448"/>
    </source>
</evidence>
<evidence type="ECO:0000313" key="10">
    <source>
        <dbReference type="EMBL" id="EGV16314.1"/>
    </source>
</evidence>
<dbReference type="eggNOG" id="COG0348">
    <property type="taxonomic scope" value="Bacteria"/>
</dbReference>
<evidence type="ECO:0000256" key="5">
    <source>
        <dbReference type="ARBA" id="ARBA00022982"/>
    </source>
</evidence>
<organism evidence="10 11">
    <name type="scientific">Thiocapsa marina 5811</name>
    <dbReference type="NCBI Taxonomy" id="768671"/>
    <lineage>
        <taxon>Bacteria</taxon>
        <taxon>Pseudomonadati</taxon>
        <taxon>Pseudomonadota</taxon>
        <taxon>Gammaproteobacteria</taxon>
        <taxon>Chromatiales</taxon>
        <taxon>Chromatiaceae</taxon>
        <taxon>Thiocapsa</taxon>
    </lineage>
</organism>
<dbReference type="PATRIC" id="fig|768671.3.peg.4650"/>
<dbReference type="InterPro" id="IPR051684">
    <property type="entry name" value="Electron_Trans/Redox"/>
</dbReference>
<dbReference type="PROSITE" id="PS00198">
    <property type="entry name" value="4FE4S_FER_1"/>
    <property type="match status" value="2"/>
</dbReference>
<evidence type="ECO:0000256" key="8">
    <source>
        <dbReference type="SAM" id="Phobius"/>
    </source>
</evidence>
<evidence type="ECO:0000259" key="9">
    <source>
        <dbReference type="PROSITE" id="PS51379"/>
    </source>
</evidence>
<keyword evidence="4" id="KW-0677">Repeat</keyword>
<proteinExistence type="predicted"/>